<dbReference type="SUPFAM" id="SSF52540">
    <property type="entry name" value="P-loop containing nucleoside triphosphate hydrolases"/>
    <property type="match status" value="1"/>
</dbReference>
<dbReference type="GO" id="GO:0005829">
    <property type="term" value="C:cytosol"/>
    <property type="evidence" value="ECO:0007669"/>
    <property type="project" value="TreeGrafter"/>
</dbReference>
<comment type="caution">
    <text evidence="3">The sequence shown here is derived from an EMBL/GenBank/DDBJ whole genome shotgun (WGS) entry which is preliminary data.</text>
</comment>
<dbReference type="EMBL" id="VZTT01029671">
    <property type="protein sequence ID" value="NXU00214.1"/>
    <property type="molecule type" value="Genomic_DNA"/>
</dbReference>
<dbReference type="GO" id="GO:0006233">
    <property type="term" value="P:dTDP biosynthetic process"/>
    <property type="evidence" value="ECO:0007669"/>
    <property type="project" value="TreeGrafter"/>
</dbReference>
<dbReference type="PANTHER" id="PTHR10344">
    <property type="entry name" value="THYMIDYLATE KINASE"/>
    <property type="match status" value="1"/>
</dbReference>
<dbReference type="InterPro" id="IPR027417">
    <property type="entry name" value="P-loop_NTPase"/>
</dbReference>
<evidence type="ECO:0000259" key="2">
    <source>
        <dbReference type="Pfam" id="PF02223"/>
    </source>
</evidence>
<dbReference type="GO" id="GO:0004550">
    <property type="term" value="F:nucleoside diphosphate kinase activity"/>
    <property type="evidence" value="ECO:0007669"/>
    <property type="project" value="TreeGrafter"/>
</dbReference>
<feature type="non-terminal residue" evidence="3">
    <location>
        <position position="1"/>
    </location>
</feature>
<dbReference type="OrthoDB" id="425602at2759"/>
<name>A0A7L3H4W5_9PASS</name>
<dbReference type="GO" id="GO:0005739">
    <property type="term" value="C:mitochondrion"/>
    <property type="evidence" value="ECO:0007669"/>
    <property type="project" value="TreeGrafter"/>
</dbReference>
<gene>
    <name evidence="3" type="primary">Dtymk_1</name>
    <name evidence="3" type="ORF">BUPERY_R10063</name>
</gene>
<dbReference type="PANTHER" id="PTHR10344:SF1">
    <property type="entry name" value="THYMIDYLATE KINASE"/>
    <property type="match status" value="1"/>
</dbReference>
<dbReference type="GO" id="GO:0004798">
    <property type="term" value="F:dTMP kinase activity"/>
    <property type="evidence" value="ECO:0007669"/>
    <property type="project" value="TreeGrafter"/>
</dbReference>
<keyword evidence="3" id="KW-0418">Kinase</keyword>
<evidence type="ECO:0000313" key="3">
    <source>
        <dbReference type="EMBL" id="NXU00214.1"/>
    </source>
</evidence>
<proteinExistence type="inferred from homology"/>
<feature type="non-terminal residue" evidence="3">
    <location>
        <position position="109"/>
    </location>
</feature>
<dbReference type="Proteomes" id="UP000566314">
    <property type="component" value="Unassembled WGS sequence"/>
</dbReference>
<keyword evidence="4" id="KW-1185">Reference proteome</keyword>
<dbReference type="GO" id="GO:0006227">
    <property type="term" value="P:dUDP biosynthetic process"/>
    <property type="evidence" value="ECO:0007669"/>
    <property type="project" value="TreeGrafter"/>
</dbReference>
<keyword evidence="3" id="KW-0808">Transferase</keyword>
<protein>
    <submittedName>
        <fullName evidence="3">KTHY kinase</fullName>
    </submittedName>
</protein>
<dbReference type="GO" id="GO:0006235">
    <property type="term" value="P:dTTP biosynthetic process"/>
    <property type="evidence" value="ECO:0007669"/>
    <property type="project" value="TreeGrafter"/>
</dbReference>
<feature type="domain" description="Thymidylate kinase-like" evidence="2">
    <location>
        <begin position="11"/>
        <end position="49"/>
    </location>
</feature>
<dbReference type="InterPro" id="IPR039430">
    <property type="entry name" value="Thymidylate_kin-like_dom"/>
</dbReference>
<dbReference type="AlphaFoldDB" id="A0A7L3H4W5"/>
<dbReference type="Pfam" id="PF02223">
    <property type="entry name" value="Thymidylate_kin"/>
    <property type="match status" value="1"/>
</dbReference>
<accession>A0A7L3H4W5</accession>
<dbReference type="Gene3D" id="3.40.50.300">
    <property type="entry name" value="P-loop containing nucleotide triphosphate hydrolases"/>
    <property type="match status" value="1"/>
</dbReference>
<reference evidence="3 4" key="1">
    <citation type="submission" date="2019-09" db="EMBL/GenBank/DDBJ databases">
        <title>Bird 10,000 Genomes (B10K) Project - Family phase.</title>
        <authorList>
            <person name="Zhang G."/>
        </authorList>
    </citation>
    <scope>NUCLEOTIDE SEQUENCE [LARGE SCALE GENOMIC DNA]</scope>
    <source>
        <strain evidence="3">B10K-DU-012-02</strain>
    </source>
</reference>
<dbReference type="GO" id="GO:0005634">
    <property type="term" value="C:nucleus"/>
    <property type="evidence" value="ECO:0007669"/>
    <property type="project" value="TreeGrafter"/>
</dbReference>
<evidence type="ECO:0000256" key="1">
    <source>
        <dbReference type="ARBA" id="ARBA00009776"/>
    </source>
</evidence>
<evidence type="ECO:0000313" key="4">
    <source>
        <dbReference type="Proteomes" id="UP000566314"/>
    </source>
</evidence>
<sequence>MAARRGALIALEGVDRAGKSTQCRRLVEALREAGHRADLLRFPGTARLGQMDTPLGRAVWGSLCIFYLSYRQNHRDWAADQLLPGEGEEPGGPHHSPALLCQPLGTCVK</sequence>
<organism evidence="3 4">
    <name type="scientific">Buphagus erythrorhynchus</name>
    <name type="common">red-billed oxpecker</name>
    <dbReference type="NCBI Taxonomy" id="245048"/>
    <lineage>
        <taxon>Eukaryota</taxon>
        <taxon>Metazoa</taxon>
        <taxon>Chordata</taxon>
        <taxon>Craniata</taxon>
        <taxon>Vertebrata</taxon>
        <taxon>Euteleostomi</taxon>
        <taxon>Archelosauria</taxon>
        <taxon>Archosauria</taxon>
        <taxon>Dinosauria</taxon>
        <taxon>Saurischia</taxon>
        <taxon>Theropoda</taxon>
        <taxon>Coelurosauria</taxon>
        <taxon>Aves</taxon>
        <taxon>Neognathae</taxon>
        <taxon>Neoaves</taxon>
        <taxon>Telluraves</taxon>
        <taxon>Australaves</taxon>
        <taxon>Passeriformes</taxon>
        <taxon>Sturnidae</taxon>
        <taxon>Buphagus</taxon>
    </lineage>
</organism>
<comment type="similarity">
    <text evidence="1">Belongs to the thymidylate kinase family.</text>
</comment>